<accession>A0A644SVG7</accession>
<organism evidence="1">
    <name type="scientific">bioreactor metagenome</name>
    <dbReference type="NCBI Taxonomy" id="1076179"/>
    <lineage>
        <taxon>unclassified sequences</taxon>
        <taxon>metagenomes</taxon>
        <taxon>ecological metagenomes</taxon>
    </lineage>
</organism>
<dbReference type="AlphaFoldDB" id="A0A644SVG7"/>
<gene>
    <name evidence="1" type="ORF">SDC9_04148</name>
</gene>
<sequence length="69" mass="7701">MALDLATMLTQIEAAITAILGGAQEYAIGSRRVTKADLKTLLEERRMLIAELHIEQTGTTRAYARWPTR</sequence>
<dbReference type="EMBL" id="VSSQ01000007">
    <property type="protein sequence ID" value="MPL58614.1"/>
    <property type="molecule type" value="Genomic_DNA"/>
</dbReference>
<protein>
    <submittedName>
        <fullName evidence="1">Uncharacterized protein</fullName>
    </submittedName>
</protein>
<reference evidence="1" key="1">
    <citation type="submission" date="2019-08" db="EMBL/GenBank/DDBJ databases">
        <authorList>
            <person name="Kucharzyk K."/>
            <person name="Murdoch R.W."/>
            <person name="Higgins S."/>
            <person name="Loffler F."/>
        </authorList>
    </citation>
    <scope>NUCLEOTIDE SEQUENCE</scope>
</reference>
<evidence type="ECO:0000313" key="1">
    <source>
        <dbReference type="EMBL" id="MPL58614.1"/>
    </source>
</evidence>
<proteinExistence type="predicted"/>
<comment type="caution">
    <text evidence="1">The sequence shown here is derived from an EMBL/GenBank/DDBJ whole genome shotgun (WGS) entry which is preliminary data.</text>
</comment>
<name>A0A644SVG7_9ZZZZ</name>